<sequence length="110" mass="11587">MTTPGAKGDAAAVSVADDPQARRYEAMIGGELAGTAAYIRTPEVIAFIHTEVDAAYEGHGIGSALARTALDDARAQGLRVLAICPFIAGWLARHPEYDDLQFVPESSVSD</sequence>
<dbReference type="EMBL" id="CAJSLV010000125">
    <property type="protein sequence ID" value="CAG6399325.1"/>
    <property type="molecule type" value="Genomic_DNA"/>
</dbReference>
<dbReference type="Gene3D" id="3.40.630.30">
    <property type="match status" value="1"/>
</dbReference>
<gene>
    <name evidence="3" type="ORF">SCOCK_90082</name>
</gene>
<reference evidence="3" key="1">
    <citation type="submission" date="2021-05" db="EMBL/GenBank/DDBJ databases">
        <authorList>
            <person name="Arsene-Ploetze F."/>
        </authorList>
    </citation>
    <scope>NUCLEOTIDE SEQUENCE</scope>
    <source>
        <strain evidence="3">DSM 42138</strain>
    </source>
</reference>
<dbReference type="InterPro" id="IPR000182">
    <property type="entry name" value="GNAT_dom"/>
</dbReference>
<dbReference type="SUPFAM" id="SSF55729">
    <property type="entry name" value="Acyl-CoA N-acyltransferases (Nat)"/>
    <property type="match status" value="1"/>
</dbReference>
<keyword evidence="4" id="KW-1185">Reference proteome</keyword>
<proteinExistence type="predicted"/>
<dbReference type="InterPro" id="IPR016181">
    <property type="entry name" value="Acyl_CoA_acyltransferase"/>
</dbReference>
<dbReference type="Pfam" id="PF14542">
    <property type="entry name" value="Acetyltransf_CG"/>
    <property type="match status" value="1"/>
</dbReference>
<dbReference type="PANTHER" id="PTHR31435">
    <property type="entry name" value="PROTEIN NATD1"/>
    <property type="match status" value="1"/>
</dbReference>
<dbReference type="PROSITE" id="PS51186">
    <property type="entry name" value="GNAT"/>
    <property type="match status" value="1"/>
</dbReference>
<protein>
    <submittedName>
        <fullName evidence="3">N-acetyltransferase domain-containing protein</fullName>
    </submittedName>
</protein>
<dbReference type="InterPro" id="IPR045057">
    <property type="entry name" value="Gcn5-rel_NAT"/>
</dbReference>
<evidence type="ECO:0000259" key="1">
    <source>
        <dbReference type="PROSITE" id="PS51186"/>
    </source>
</evidence>
<dbReference type="PANTHER" id="PTHR31435:SF10">
    <property type="entry name" value="BSR4717 PROTEIN"/>
    <property type="match status" value="1"/>
</dbReference>
<dbReference type="GO" id="GO:0016747">
    <property type="term" value="F:acyltransferase activity, transferring groups other than amino-acyl groups"/>
    <property type="evidence" value="ECO:0007669"/>
    <property type="project" value="InterPro"/>
</dbReference>
<organism evidence="3 4">
    <name type="scientific">Actinacidiphila cocklensis</name>
    <dbReference type="NCBI Taxonomy" id="887465"/>
    <lineage>
        <taxon>Bacteria</taxon>
        <taxon>Bacillati</taxon>
        <taxon>Actinomycetota</taxon>
        <taxon>Actinomycetes</taxon>
        <taxon>Kitasatosporales</taxon>
        <taxon>Streptomycetaceae</taxon>
        <taxon>Actinacidiphila</taxon>
    </lineage>
</organism>
<feature type="domain" description="N-acetyltransferase" evidence="2">
    <location>
        <begin position="16"/>
        <end position="102"/>
    </location>
</feature>
<dbReference type="RefSeq" id="WP_274037055.1">
    <property type="nucleotide sequence ID" value="NZ_CAJSLV010000125.1"/>
</dbReference>
<dbReference type="PROSITE" id="PS51729">
    <property type="entry name" value="GNAT_YJDJ"/>
    <property type="match status" value="1"/>
</dbReference>
<name>A0A9W4GY24_9ACTN</name>
<accession>A0A9W4GY24</accession>
<feature type="domain" description="N-acetyltransferase" evidence="1">
    <location>
        <begin position="1"/>
        <end position="109"/>
    </location>
</feature>
<evidence type="ECO:0000259" key="2">
    <source>
        <dbReference type="PROSITE" id="PS51729"/>
    </source>
</evidence>
<comment type="caution">
    <text evidence="3">The sequence shown here is derived from an EMBL/GenBank/DDBJ whole genome shotgun (WGS) entry which is preliminary data.</text>
</comment>
<evidence type="ECO:0000313" key="4">
    <source>
        <dbReference type="Proteomes" id="UP001152519"/>
    </source>
</evidence>
<dbReference type="Proteomes" id="UP001152519">
    <property type="component" value="Unassembled WGS sequence"/>
</dbReference>
<dbReference type="AlphaFoldDB" id="A0A9W4GY24"/>
<dbReference type="InterPro" id="IPR031165">
    <property type="entry name" value="GNAT_YJDJ"/>
</dbReference>
<dbReference type="CDD" id="cd04301">
    <property type="entry name" value="NAT_SF"/>
    <property type="match status" value="1"/>
</dbReference>
<evidence type="ECO:0000313" key="3">
    <source>
        <dbReference type="EMBL" id="CAG6399325.1"/>
    </source>
</evidence>